<evidence type="ECO:0000313" key="4">
    <source>
        <dbReference type="Proteomes" id="UP001154322"/>
    </source>
</evidence>
<dbReference type="EMBL" id="CALYLO010000001">
    <property type="protein sequence ID" value="CAH8243798.1"/>
    <property type="molecule type" value="Genomic_DNA"/>
</dbReference>
<feature type="region of interest" description="Disordered" evidence="1">
    <location>
        <begin position="66"/>
        <end position="135"/>
    </location>
</feature>
<dbReference type="RefSeq" id="WP_213429492.1">
    <property type="nucleotide sequence ID" value="NZ_AP031286.1"/>
</dbReference>
<keyword evidence="2" id="KW-1133">Transmembrane helix</keyword>
<protein>
    <submittedName>
        <fullName evidence="3">Uncharacterized protein</fullName>
    </submittedName>
</protein>
<evidence type="ECO:0000256" key="1">
    <source>
        <dbReference type="SAM" id="MobiDB-lite"/>
    </source>
</evidence>
<reference evidence="3" key="1">
    <citation type="submission" date="2022-06" db="EMBL/GenBank/DDBJ databases">
        <authorList>
            <person name="Dietemann V."/>
            <person name="Ory F."/>
            <person name="Dainat B."/>
            <person name="Oberhansli S."/>
        </authorList>
    </citation>
    <scope>NUCLEOTIDE SEQUENCE</scope>
    <source>
        <strain evidence="3">Ena-SAMPLE-TAB-26-04-2022-14:26:32:270-5432</strain>
    </source>
</reference>
<dbReference type="Proteomes" id="UP001154322">
    <property type="component" value="Unassembled WGS sequence"/>
</dbReference>
<organism evidence="3 4">
    <name type="scientific">Paenibacillus melissococcoides</name>
    <dbReference type="NCBI Taxonomy" id="2912268"/>
    <lineage>
        <taxon>Bacteria</taxon>
        <taxon>Bacillati</taxon>
        <taxon>Bacillota</taxon>
        <taxon>Bacilli</taxon>
        <taxon>Bacillales</taxon>
        <taxon>Paenibacillaceae</taxon>
        <taxon>Paenibacillus</taxon>
    </lineage>
</organism>
<evidence type="ECO:0000256" key="2">
    <source>
        <dbReference type="SAM" id="Phobius"/>
    </source>
</evidence>
<keyword evidence="2" id="KW-0472">Membrane</keyword>
<keyword evidence="2" id="KW-0812">Transmembrane</keyword>
<name>A0ABM9FXA7_9BACL</name>
<keyword evidence="4" id="KW-1185">Reference proteome</keyword>
<feature type="compositionally biased region" description="Basic and acidic residues" evidence="1">
    <location>
        <begin position="92"/>
        <end position="109"/>
    </location>
</feature>
<gene>
    <name evidence="3" type="ORF">WJ0W_001037</name>
</gene>
<evidence type="ECO:0000313" key="3">
    <source>
        <dbReference type="EMBL" id="CAH8243798.1"/>
    </source>
</evidence>
<sequence length="148" mass="16135">MTMRGTIRWNFIVGIVGFVITLLLSWSSNLWTTSLIRAAIAFAAWFALGFAIRFAAGVLGMPDAQAAPAAPVPPDGEDKGNLVDMTTPDESDMLHDMLRTMSNEEKPTEREDDDGTAFQPLNPPKLVTKEPLPDAGQLAQAVRHLTQK</sequence>
<feature type="transmembrane region" description="Helical" evidence="2">
    <location>
        <begin position="7"/>
        <end position="28"/>
    </location>
</feature>
<accession>A0ABM9FXA7</accession>
<proteinExistence type="predicted"/>
<comment type="caution">
    <text evidence="3">The sequence shown here is derived from an EMBL/GenBank/DDBJ whole genome shotgun (WGS) entry which is preliminary data.</text>
</comment>
<feature type="transmembrane region" description="Helical" evidence="2">
    <location>
        <begin position="34"/>
        <end position="56"/>
    </location>
</feature>